<protein>
    <submittedName>
        <fullName evidence="1">Uncharacterized protein</fullName>
    </submittedName>
</protein>
<dbReference type="AlphaFoldDB" id="A0A5J5EKV1"/>
<reference evidence="1 2" key="1">
    <citation type="submission" date="2019-09" db="EMBL/GenBank/DDBJ databases">
        <title>Draft genome of the ectomycorrhizal ascomycete Sphaerosporella brunnea.</title>
        <authorList>
            <consortium name="DOE Joint Genome Institute"/>
            <person name="Benucci G.M."/>
            <person name="Marozzi G."/>
            <person name="Antonielli L."/>
            <person name="Sanchez S."/>
            <person name="Marco P."/>
            <person name="Wang X."/>
            <person name="Falini L.B."/>
            <person name="Barry K."/>
            <person name="Haridas S."/>
            <person name="Lipzen A."/>
            <person name="Labutti K."/>
            <person name="Grigoriev I.V."/>
            <person name="Murat C."/>
            <person name="Martin F."/>
            <person name="Albertini E."/>
            <person name="Donnini D."/>
            <person name="Bonito G."/>
        </authorList>
    </citation>
    <scope>NUCLEOTIDE SEQUENCE [LARGE SCALE GENOMIC DNA]</scope>
    <source>
        <strain evidence="1 2">Sb_GMNB300</strain>
    </source>
</reference>
<gene>
    <name evidence="1" type="ORF">FN846DRAFT_893975</name>
</gene>
<evidence type="ECO:0000313" key="2">
    <source>
        <dbReference type="Proteomes" id="UP000326924"/>
    </source>
</evidence>
<comment type="caution">
    <text evidence="1">The sequence shown here is derived from an EMBL/GenBank/DDBJ whole genome shotgun (WGS) entry which is preliminary data.</text>
</comment>
<dbReference type="Proteomes" id="UP000326924">
    <property type="component" value="Unassembled WGS sequence"/>
</dbReference>
<dbReference type="EMBL" id="VXIS01000252">
    <property type="protein sequence ID" value="KAA8895626.1"/>
    <property type="molecule type" value="Genomic_DNA"/>
</dbReference>
<proteinExistence type="predicted"/>
<evidence type="ECO:0000313" key="1">
    <source>
        <dbReference type="EMBL" id="KAA8895626.1"/>
    </source>
</evidence>
<sequence>MNKTATQQDRDAQQLVHHGDVTTATQANLDSLSNRIAAGRNGEQMVLFFHVCLRSALIYVGEMTYPTYSLDIVGNAPKLQQCLAPQPNTQVLAATFTTLRGCAVFKAAYASLSTRRIKIQFDDTRTIEVSCALVEAARPAGAPVTPLRLIRCQIGLAYAAKCNTNALFQVLFRVRELRRLLKTEGERSISALNHLNDLDAVRDTAEMQAKQKLLLSRFADCEDNALNVLHILSCKNSMNTSTKTWCALHKGLIRIDSPQTVLKCSDSVNKAIENASNQSETSANRPCVTCGTVTTQTVTTTNEFNSHGILLVQPSPAHGIVADVDEECGDWQLYAGLLPGGRAFFRYDGAFLLYHPRARLPCGLISDSTKTSAEALCQNQTPILLFYLRAVPDAVDDGVQDNDDAQENGVQDPIQRQAPDVDVAPHAAQGAQIAAIQPQIPAPQIPALVQRFQDAHLGRLPFDQIPTTVMVLRQDTGETDVIRTRLHVTRFKTDTMEMIMTHLLAIHGLESHFAGLGNVVFVNAVCKLNDGSDVAIGHGRAHQQYADMVVQLRMNVTREKSL</sequence>
<name>A0A5J5EKV1_9PEZI</name>
<accession>A0A5J5EKV1</accession>
<dbReference type="InParanoid" id="A0A5J5EKV1"/>
<keyword evidence="2" id="KW-1185">Reference proteome</keyword>
<organism evidence="1 2">
    <name type="scientific">Sphaerosporella brunnea</name>
    <dbReference type="NCBI Taxonomy" id="1250544"/>
    <lineage>
        <taxon>Eukaryota</taxon>
        <taxon>Fungi</taxon>
        <taxon>Dikarya</taxon>
        <taxon>Ascomycota</taxon>
        <taxon>Pezizomycotina</taxon>
        <taxon>Pezizomycetes</taxon>
        <taxon>Pezizales</taxon>
        <taxon>Pyronemataceae</taxon>
        <taxon>Sphaerosporella</taxon>
    </lineage>
</organism>